<dbReference type="InterPro" id="IPR015813">
    <property type="entry name" value="Pyrv/PenolPyrv_kinase-like_dom"/>
</dbReference>
<keyword evidence="3 5" id="KW-0456">Lyase</keyword>
<comment type="similarity">
    <text evidence="1">Belongs to the HpcH/HpaI aldolase family.</text>
</comment>
<evidence type="ECO:0000256" key="2">
    <source>
        <dbReference type="ARBA" id="ARBA00022723"/>
    </source>
</evidence>
<accession>A0ABV4P1J5</accession>
<keyword evidence="2" id="KW-0479">Metal-binding</keyword>
<dbReference type="InterPro" id="IPR040442">
    <property type="entry name" value="Pyrv_kinase-like_dom_sf"/>
</dbReference>
<dbReference type="SUPFAM" id="SSF51621">
    <property type="entry name" value="Phosphoenolpyruvate/pyruvate domain"/>
    <property type="match status" value="1"/>
</dbReference>
<comment type="caution">
    <text evidence="5">The sequence shown here is derived from an EMBL/GenBank/DDBJ whole genome shotgun (WGS) entry which is preliminary data.</text>
</comment>
<evidence type="ECO:0000256" key="1">
    <source>
        <dbReference type="ARBA" id="ARBA00005568"/>
    </source>
</evidence>
<dbReference type="PANTHER" id="PTHR30502">
    <property type="entry name" value="2-KETO-3-DEOXY-L-RHAMNONATE ALDOLASE"/>
    <property type="match status" value="1"/>
</dbReference>
<dbReference type="Proteomes" id="UP001569428">
    <property type="component" value="Unassembled WGS sequence"/>
</dbReference>
<dbReference type="GO" id="GO:0016829">
    <property type="term" value="F:lyase activity"/>
    <property type="evidence" value="ECO:0007669"/>
    <property type="project" value="UniProtKB-KW"/>
</dbReference>
<organism evidence="5 6">
    <name type="scientific">Microbulbifer epialgicus</name>
    <dbReference type="NCBI Taxonomy" id="393907"/>
    <lineage>
        <taxon>Bacteria</taxon>
        <taxon>Pseudomonadati</taxon>
        <taxon>Pseudomonadota</taxon>
        <taxon>Gammaproteobacteria</taxon>
        <taxon>Cellvibrionales</taxon>
        <taxon>Microbulbiferaceae</taxon>
        <taxon>Microbulbifer</taxon>
    </lineage>
</organism>
<proteinExistence type="inferred from homology"/>
<reference evidence="5 6" key="1">
    <citation type="submission" date="2024-08" db="EMBL/GenBank/DDBJ databases">
        <authorList>
            <person name="Ishaq N."/>
        </authorList>
    </citation>
    <scope>NUCLEOTIDE SEQUENCE [LARGE SCALE GENOMIC DNA]</scope>
    <source>
        <strain evidence="5 6">DSM 18651</strain>
    </source>
</reference>
<dbReference type="PANTHER" id="PTHR30502:SF0">
    <property type="entry name" value="PHOSPHOENOLPYRUVATE CARBOXYLASE FAMILY PROTEIN"/>
    <property type="match status" value="1"/>
</dbReference>
<name>A0ABV4P1J5_9GAMM</name>
<sequence>MLGCNRVKKKISIGEEVFGILNSIPSPLLCEMLGYAGYDFIILDTEHVLTSPRDLEHAIRAAENANLTPFVRVPSTDSALIARVLDCGAQGIVIPRVSSAKQAADAVAAVRFPPLGKRGITGGRPTGFGTLTLDDYMAQANREIMLILMIEDCDGCDALPQILQLSGIDAILEGALDLSIAMGHGSQVQHPEVQSAIAKMAADCASANTIFCALPRQPGQIETWRQKGIQMFLAGEDRGILFRQLKGHLSTLKQG</sequence>
<evidence type="ECO:0000259" key="4">
    <source>
        <dbReference type="Pfam" id="PF03328"/>
    </source>
</evidence>
<gene>
    <name evidence="5" type="ORF">ACCI49_14765</name>
</gene>
<dbReference type="InterPro" id="IPR050251">
    <property type="entry name" value="HpcH-HpaI_aldolase"/>
</dbReference>
<dbReference type="Gene3D" id="3.20.20.60">
    <property type="entry name" value="Phosphoenolpyruvate-binding domains"/>
    <property type="match status" value="1"/>
</dbReference>
<dbReference type="EMBL" id="JBGMEK010000034">
    <property type="protein sequence ID" value="MFA0812174.1"/>
    <property type="molecule type" value="Genomic_DNA"/>
</dbReference>
<evidence type="ECO:0000313" key="5">
    <source>
        <dbReference type="EMBL" id="MFA0812174.1"/>
    </source>
</evidence>
<keyword evidence="6" id="KW-1185">Reference proteome</keyword>
<dbReference type="Pfam" id="PF03328">
    <property type="entry name" value="HpcH_HpaI"/>
    <property type="match status" value="1"/>
</dbReference>
<dbReference type="InterPro" id="IPR005000">
    <property type="entry name" value="Aldolase/citrate-lyase_domain"/>
</dbReference>
<feature type="domain" description="HpcH/HpaI aldolase/citrate lyase" evidence="4">
    <location>
        <begin position="26"/>
        <end position="237"/>
    </location>
</feature>
<evidence type="ECO:0000313" key="6">
    <source>
        <dbReference type="Proteomes" id="UP001569428"/>
    </source>
</evidence>
<evidence type="ECO:0000256" key="3">
    <source>
        <dbReference type="ARBA" id="ARBA00023239"/>
    </source>
</evidence>
<dbReference type="RefSeq" id="WP_371839803.1">
    <property type="nucleotide sequence ID" value="NZ_JBGMEK010000034.1"/>
</dbReference>
<protein>
    <submittedName>
        <fullName evidence="5">HpcH/HpaI aldolase/citrate lyase family protein</fullName>
    </submittedName>
</protein>